<gene>
    <name evidence="3" type="ORF">CEP54_007995</name>
</gene>
<dbReference type="InterPro" id="IPR031728">
    <property type="entry name" value="GlcAase_C"/>
</dbReference>
<dbReference type="Gene3D" id="3.20.20.80">
    <property type="entry name" value="Glycosidases"/>
    <property type="match status" value="1"/>
</dbReference>
<dbReference type="Proteomes" id="UP000288168">
    <property type="component" value="Unassembled WGS sequence"/>
</dbReference>
<accession>A0A428PYE0</accession>
<keyword evidence="1" id="KW-0732">Signal</keyword>
<dbReference type="InterPro" id="IPR017853">
    <property type="entry name" value="GH"/>
</dbReference>
<feature type="signal peptide" evidence="1">
    <location>
        <begin position="1"/>
        <end position="21"/>
    </location>
</feature>
<evidence type="ECO:0000256" key="1">
    <source>
        <dbReference type="SAM" id="SignalP"/>
    </source>
</evidence>
<organism evidence="3 4">
    <name type="scientific">Fusarium duplospermum</name>
    <dbReference type="NCBI Taxonomy" id="1325734"/>
    <lineage>
        <taxon>Eukaryota</taxon>
        <taxon>Fungi</taxon>
        <taxon>Dikarya</taxon>
        <taxon>Ascomycota</taxon>
        <taxon>Pezizomycotina</taxon>
        <taxon>Sordariomycetes</taxon>
        <taxon>Hypocreomycetidae</taxon>
        <taxon>Hypocreales</taxon>
        <taxon>Nectriaceae</taxon>
        <taxon>Fusarium</taxon>
        <taxon>Fusarium solani species complex</taxon>
    </lineage>
</organism>
<feature type="chain" id="PRO_5019050438" description="Beta-glucuronidase C-terminal domain-containing protein" evidence="1">
    <location>
        <begin position="22"/>
        <end position="528"/>
    </location>
</feature>
<comment type="caution">
    <text evidence="3">The sequence shown here is derived from an EMBL/GenBank/DDBJ whole genome shotgun (WGS) entry which is preliminary data.</text>
</comment>
<dbReference type="PANTHER" id="PTHR36183:SF2">
    <property type="entry name" value="BETA-GLUCURONIDASE C-TERMINAL DOMAIN-CONTAINING PROTEIN"/>
    <property type="match status" value="1"/>
</dbReference>
<evidence type="ECO:0000259" key="2">
    <source>
        <dbReference type="Pfam" id="PF16862"/>
    </source>
</evidence>
<proteinExistence type="predicted"/>
<evidence type="ECO:0000313" key="4">
    <source>
        <dbReference type="Proteomes" id="UP000288168"/>
    </source>
</evidence>
<sequence>MASVLGSVLAVALCCTPAAQAFSEPIKITSPEKLPVAHFFVDYTGNSTHPNLFSRDIFDLLYSKTGSHPFIRVGGTSTDRVWYNASQEIGAYNWWNTSESFTTQYGIPDMVYIGPGFFDGFHNFPGTRWSWQLNMGNTFGKKGGLENALEVAKIVVDNVKDKLESFEVGNEPDLMVRFGHRKEGYSLKEYVSEWNEYATQAAKHILGRNKYGLAKKRFFQGLLVAGTKEPEWSIEEALQDGLDRNGFLKSVSYHQYAARNEPWVRLQNSYMNHTANAANVTQYNNAIEACHEHSPKLPFVLGETNSNSYNLNMSQIEGVFGLALWLIDHLLMGMAIGTTFGYSGWVPVPQDGREPHVRAPLYGQIFAADVLGHHSKVQVYPIPQLAWNVSAYGIYESGRLAKYVVINFDEWNSTTRYERPVQQFNLNVPIWADKVEVQRLTGSGASADEGIQWAGQSWNYTDGRLVEKGSKHWELYAAKKGVVELDLKSSEAVLVTLKSTESPEYIRIRIQTIIALNAHNSEDVTTRG</sequence>
<name>A0A428PYE0_9HYPO</name>
<dbReference type="EMBL" id="NKCI01000077">
    <property type="protein sequence ID" value="RSL58008.1"/>
    <property type="molecule type" value="Genomic_DNA"/>
</dbReference>
<dbReference type="SUPFAM" id="SSF51445">
    <property type="entry name" value="(Trans)glycosidases"/>
    <property type="match status" value="1"/>
</dbReference>
<dbReference type="PANTHER" id="PTHR36183">
    <property type="entry name" value="BETA-GLUCURONIDASE"/>
    <property type="match status" value="1"/>
</dbReference>
<dbReference type="AlphaFoldDB" id="A0A428PYE0"/>
<reference evidence="3 4" key="1">
    <citation type="submission" date="2017-06" db="EMBL/GenBank/DDBJ databases">
        <title>Comparative genomic analysis of Ambrosia Fusariam Clade fungi.</title>
        <authorList>
            <person name="Stajich J.E."/>
            <person name="Carrillo J."/>
            <person name="Kijimoto T."/>
            <person name="Eskalen A."/>
            <person name="O'Donnell K."/>
            <person name="Kasson M."/>
        </authorList>
    </citation>
    <scope>NUCLEOTIDE SEQUENCE [LARGE SCALE GENOMIC DNA]</scope>
    <source>
        <strain evidence="3 4">NRRL62584</strain>
    </source>
</reference>
<dbReference type="OrthoDB" id="2831684at2759"/>
<protein>
    <recommendedName>
        <fullName evidence="2">Beta-glucuronidase C-terminal domain-containing protein</fullName>
    </recommendedName>
</protein>
<dbReference type="InterPro" id="IPR013780">
    <property type="entry name" value="Glyco_hydro_b"/>
</dbReference>
<keyword evidence="4" id="KW-1185">Reference proteome</keyword>
<dbReference type="Gene3D" id="2.60.40.1180">
    <property type="entry name" value="Golgi alpha-mannosidase II"/>
    <property type="match status" value="1"/>
</dbReference>
<evidence type="ECO:0000313" key="3">
    <source>
        <dbReference type="EMBL" id="RSL58008.1"/>
    </source>
</evidence>
<dbReference type="InterPro" id="IPR052974">
    <property type="entry name" value="GH79_Enzymes"/>
</dbReference>
<feature type="domain" description="Beta-glucuronidase C-terminal" evidence="2">
    <location>
        <begin position="391"/>
        <end position="494"/>
    </location>
</feature>
<dbReference type="Pfam" id="PF16862">
    <property type="entry name" value="Glyco_hydro_79C"/>
    <property type="match status" value="1"/>
</dbReference>